<gene>
    <name evidence="6" type="primary">queG</name>
    <name evidence="6" type="ORF">NS506_04692</name>
    <name evidence="7" type="ORF">NSK11_contig00041-0038</name>
</gene>
<dbReference type="PROSITE" id="PS00198">
    <property type="entry name" value="4FE4S_FER_1"/>
    <property type="match status" value="1"/>
</dbReference>
<organism evidence="6 9">
    <name type="scientific">Nocardia seriolae</name>
    <dbReference type="NCBI Taxonomy" id="37332"/>
    <lineage>
        <taxon>Bacteria</taxon>
        <taxon>Bacillati</taxon>
        <taxon>Actinomycetota</taxon>
        <taxon>Actinomycetes</taxon>
        <taxon>Mycobacteriales</taxon>
        <taxon>Nocardiaceae</taxon>
        <taxon>Nocardia</taxon>
    </lineage>
</organism>
<keyword evidence="3" id="KW-0411">Iron-sulfur</keyword>
<feature type="region of interest" description="Disordered" evidence="4">
    <location>
        <begin position="348"/>
        <end position="370"/>
    </location>
</feature>
<dbReference type="Proteomes" id="UP000180166">
    <property type="component" value="Chromosome"/>
</dbReference>
<evidence type="ECO:0000256" key="4">
    <source>
        <dbReference type="SAM" id="MobiDB-lite"/>
    </source>
</evidence>
<evidence type="ECO:0000256" key="2">
    <source>
        <dbReference type="ARBA" id="ARBA00023004"/>
    </source>
</evidence>
<dbReference type="SUPFAM" id="SSF46548">
    <property type="entry name" value="alpha-helical ferredoxin"/>
    <property type="match status" value="1"/>
</dbReference>
<keyword evidence="6" id="KW-0560">Oxidoreductase</keyword>
<dbReference type="GO" id="GO:0051536">
    <property type="term" value="F:iron-sulfur cluster binding"/>
    <property type="evidence" value="ECO:0007669"/>
    <property type="project" value="UniProtKB-KW"/>
</dbReference>
<feature type="domain" description="4Fe-4S ferredoxin-type" evidence="5">
    <location>
        <begin position="203"/>
        <end position="231"/>
    </location>
</feature>
<reference evidence="7 8" key="2">
    <citation type="journal article" date="2016" name="Genome Announc.">
        <title>Draft Genome Sequence of Erythromycin- and Oxytetracycline-Sensitive Nocardia seriolae Strain U-1 (NBRC 110359).</title>
        <authorList>
            <person name="Imajoh M."/>
            <person name="Sukeda M."/>
            <person name="Shimizu M."/>
            <person name="Yamane J."/>
            <person name="Ohnishi K."/>
            <person name="Oshima S."/>
        </authorList>
    </citation>
    <scope>NUCLEOTIDE SEQUENCE [LARGE SCALE GENOMIC DNA]</scope>
    <source>
        <strain evidence="7 8">U-1</strain>
    </source>
</reference>
<feature type="region of interest" description="Disordered" evidence="4">
    <location>
        <begin position="15"/>
        <end position="43"/>
    </location>
</feature>
<dbReference type="Pfam" id="PF00037">
    <property type="entry name" value="Fer4"/>
    <property type="match status" value="1"/>
</dbReference>
<name>A0A0B8N4G8_9NOCA</name>
<dbReference type="InterPro" id="IPR017900">
    <property type="entry name" value="4Fe4S_Fe_S_CS"/>
</dbReference>
<evidence type="ECO:0000313" key="7">
    <source>
        <dbReference type="EMBL" id="GAP28727.1"/>
    </source>
</evidence>
<dbReference type="AlphaFoldDB" id="A0A0B8N4G8"/>
<dbReference type="Gene3D" id="3.30.70.20">
    <property type="match status" value="1"/>
</dbReference>
<accession>A0A0B8N4G8</accession>
<feature type="compositionally biased region" description="Basic and acidic residues" evidence="4">
    <location>
        <begin position="354"/>
        <end position="370"/>
    </location>
</feature>
<protein>
    <submittedName>
        <fullName evidence="6">Epoxyqueuosine reductase</fullName>
        <ecNumber evidence="6">1.17.99.6</ecNumber>
    </submittedName>
</protein>
<dbReference type="PANTHER" id="PTHR42827:SF1">
    <property type="entry name" value="IRON-SULFUR CLUSTER-BINDING PROTEIN"/>
    <property type="match status" value="1"/>
</dbReference>
<dbReference type="GO" id="GO:0046872">
    <property type="term" value="F:metal ion binding"/>
    <property type="evidence" value="ECO:0007669"/>
    <property type="project" value="UniProtKB-KW"/>
</dbReference>
<dbReference type="EC" id="1.17.99.6" evidence="6"/>
<dbReference type="RefSeq" id="WP_063864978.1">
    <property type="nucleotide sequence ID" value="NZ_AP017900.1"/>
</dbReference>
<proteinExistence type="predicted"/>
<dbReference type="GO" id="GO:0052693">
    <property type="term" value="F:epoxyqueuosine reductase activity"/>
    <property type="evidence" value="ECO:0007669"/>
    <property type="project" value="UniProtKB-EC"/>
</dbReference>
<dbReference type="InterPro" id="IPR017896">
    <property type="entry name" value="4Fe4S_Fe-S-bd"/>
</dbReference>
<evidence type="ECO:0000256" key="1">
    <source>
        <dbReference type="ARBA" id="ARBA00022723"/>
    </source>
</evidence>
<evidence type="ECO:0000313" key="8">
    <source>
        <dbReference type="Proteomes" id="UP000037179"/>
    </source>
</evidence>
<dbReference type="EMBL" id="BBYQ01000041">
    <property type="protein sequence ID" value="GAP28727.1"/>
    <property type="molecule type" value="Genomic_DNA"/>
</dbReference>
<dbReference type="PANTHER" id="PTHR42827">
    <property type="entry name" value="IRON-SULFUR CLUSTER-BINDING PROTEIN-RELATED"/>
    <property type="match status" value="1"/>
</dbReference>
<evidence type="ECO:0000256" key="3">
    <source>
        <dbReference type="ARBA" id="ARBA00023014"/>
    </source>
</evidence>
<keyword evidence="1" id="KW-0479">Metal-binding</keyword>
<evidence type="ECO:0000313" key="9">
    <source>
        <dbReference type="Proteomes" id="UP000180166"/>
    </source>
</evidence>
<reference evidence="8" key="1">
    <citation type="submission" date="2015-07" db="EMBL/GenBank/DDBJ databases">
        <title>Nocardia seriolae U-1 whole genome shotgun sequence.</title>
        <authorList>
            <person name="Imajoh M."/>
            <person name="Fukumoto Y."/>
            <person name="Sukeda M."/>
            <person name="Yamane J."/>
            <person name="Yamasaki K."/>
            <person name="Shimizu M."/>
            <person name="Ohnishi K."/>
            <person name="Oshima S."/>
        </authorList>
    </citation>
    <scope>NUCLEOTIDE SEQUENCE [LARGE SCALE GENOMIC DNA]</scope>
    <source>
        <strain evidence="8">U-1</strain>
    </source>
</reference>
<evidence type="ECO:0000313" key="6">
    <source>
        <dbReference type="EMBL" id="APA98738.1"/>
    </source>
</evidence>
<keyword evidence="2" id="KW-0408">Iron</keyword>
<dbReference type="OrthoDB" id="9815745at2"/>
<dbReference type="Proteomes" id="UP000037179">
    <property type="component" value="Unassembled WGS sequence"/>
</dbReference>
<evidence type="ECO:0000259" key="5">
    <source>
        <dbReference type="PROSITE" id="PS51379"/>
    </source>
</evidence>
<sequence length="370" mass="40958">MNGDELRWNRLHVPVERGTREHPHPSVAAARARVGGESDSEPAPLDADWLRERCLAAGIDDVGFVELSTPGLEGERDYVLEALPGTRSLIGFCLRTSRDNLQSRSVSAANRDVATTQELAHEAARHLCLELQRHGVRALYPAGGFPAEIHRYPNRSWVVSHKLVAVAAGLGQMGLHRNVIHPRFGTFIVLGTILLDRPISRYSRPTATNPCIDCGLCVTTCPVGAIHADGAFDFDACFTHNNHHELSNFAGWVEEVVDSKDAADYRRRVTPGETLSVWQSLSFQPQFRAGYCVAVCPAGEDVLGRYLADPDTHARDIVQPLLRKPEYVYVAPDSPAAAHVRDRFPHKTIRHSRRVEVPEPDIDPRPEPHA</sequence>
<reference evidence="6 9" key="3">
    <citation type="submission" date="2016-10" db="EMBL/GenBank/DDBJ databases">
        <title>Genome sequence of Nocardia seriolae strain EM150506, isolated from Anguila japonica.</title>
        <authorList>
            <person name="Han H.-J."/>
        </authorList>
    </citation>
    <scope>NUCLEOTIDE SEQUENCE [LARGE SCALE GENOMIC DNA]</scope>
    <source>
        <strain evidence="6 9">EM150506</strain>
    </source>
</reference>
<dbReference type="PROSITE" id="PS51379">
    <property type="entry name" value="4FE4S_FER_2"/>
    <property type="match status" value="1"/>
</dbReference>
<feature type="compositionally biased region" description="Basic and acidic residues" evidence="4">
    <location>
        <begin position="15"/>
        <end position="24"/>
    </location>
</feature>
<dbReference type="EMBL" id="CP017839">
    <property type="protein sequence ID" value="APA98738.1"/>
    <property type="molecule type" value="Genomic_DNA"/>
</dbReference>
<keyword evidence="8" id="KW-1185">Reference proteome</keyword>
<dbReference type="KEGG" id="nsr:NS506_04692"/>